<dbReference type="Proteomes" id="UP000676917">
    <property type="component" value="Unassembled WGS sequence"/>
</dbReference>
<protein>
    <submittedName>
        <fullName evidence="2">Uncharacterized protein</fullName>
    </submittedName>
</protein>
<organism evidence="2 3">
    <name type="scientific">Ornithinibacillus bavariensis</name>
    <dbReference type="NCBI Taxonomy" id="545502"/>
    <lineage>
        <taxon>Bacteria</taxon>
        <taxon>Bacillati</taxon>
        <taxon>Bacillota</taxon>
        <taxon>Bacilli</taxon>
        <taxon>Bacillales</taxon>
        <taxon>Bacillaceae</taxon>
        <taxon>Ornithinibacillus</taxon>
    </lineage>
</organism>
<keyword evidence="3" id="KW-1185">Reference proteome</keyword>
<comment type="caution">
    <text evidence="2">The sequence shown here is derived from an EMBL/GenBank/DDBJ whole genome shotgun (WGS) entry which is preliminary data.</text>
</comment>
<dbReference type="RefSeq" id="WP_212921052.1">
    <property type="nucleotide sequence ID" value="NZ_BORP01000004.1"/>
</dbReference>
<evidence type="ECO:0000313" key="3">
    <source>
        <dbReference type="Proteomes" id="UP000676917"/>
    </source>
</evidence>
<accession>A0A920C7D8</accession>
<reference evidence="2" key="1">
    <citation type="submission" date="2021-03" db="EMBL/GenBank/DDBJ databases">
        <title>Antimicrobial resistance genes in bacteria isolated from Japanese honey, and their potential for conferring macrolide and lincosamide resistance in the American foulbrood pathogen Paenibacillus larvae.</title>
        <authorList>
            <person name="Okamoto M."/>
            <person name="Kumagai M."/>
            <person name="Kanamori H."/>
            <person name="Takamatsu D."/>
        </authorList>
    </citation>
    <scope>NUCLEOTIDE SEQUENCE</scope>
    <source>
        <strain evidence="2">J43TS3</strain>
    </source>
</reference>
<feature type="transmembrane region" description="Helical" evidence="1">
    <location>
        <begin position="135"/>
        <end position="152"/>
    </location>
</feature>
<evidence type="ECO:0000256" key="1">
    <source>
        <dbReference type="SAM" id="Phobius"/>
    </source>
</evidence>
<gene>
    <name evidence="2" type="ORF">J43TS3_21790</name>
</gene>
<feature type="transmembrane region" description="Helical" evidence="1">
    <location>
        <begin position="110"/>
        <end position="129"/>
    </location>
</feature>
<keyword evidence="1" id="KW-0472">Membrane</keyword>
<keyword evidence="1" id="KW-0812">Transmembrane</keyword>
<sequence length="184" mass="21637">MADERIATIVKEIKYWKEHKLLPEVQCDFLLALYTQGEEESTLLEKKSKGMLLLYLQIILLVMMVPFSFLVVYFTQYNFILQLSILLLSIGYAIWVYSHNYKKKSQLIHIALILLLVQLFIATVLIANLLKFNQYMIIAITILNFVGWFFLGQKLRNKYLIYTGILAMVITLFVNFSHLFSFNY</sequence>
<dbReference type="AlphaFoldDB" id="A0A920C7D8"/>
<feature type="transmembrane region" description="Helical" evidence="1">
    <location>
        <begin position="52"/>
        <end position="73"/>
    </location>
</feature>
<evidence type="ECO:0000313" key="2">
    <source>
        <dbReference type="EMBL" id="GIO27568.1"/>
    </source>
</evidence>
<name>A0A920C7D8_9BACI</name>
<feature type="transmembrane region" description="Helical" evidence="1">
    <location>
        <begin position="159"/>
        <end position="180"/>
    </location>
</feature>
<proteinExistence type="predicted"/>
<dbReference type="EMBL" id="BORP01000004">
    <property type="protein sequence ID" value="GIO27568.1"/>
    <property type="molecule type" value="Genomic_DNA"/>
</dbReference>
<feature type="transmembrane region" description="Helical" evidence="1">
    <location>
        <begin position="79"/>
        <end position="98"/>
    </location>
</feature>
<keyword evidence="1" id="KW-1133">Transmembrane helix</keyword>